<name>A0ABP0RNI8_9DINO</name>
<dbReference type="PANTHER" id="PTHR47447:SF17">
    <property type="entry name" value="OS12G0638900 PROTEIN"/>
    <property type="match status" value="1"/>
</dbReference>
<organism evidence="2 3">
    <name type="scientific">Durusdinium trenchii</name>
    <dbReference type="NCBI Taxonomy" id="1381693"/>
    <lineage>
        <taxon>Eukaryota</taxon>
        <taxon>Sar</taxon>
        <taxon>Alveolata</taxon>
        <taxon>Dinophyceae</taxon>
        <taxon>Suessiales</taxon>
        <taxon>Symbiodiniaceae</taxon>
        <taxon>Durusdinium</taxon>
    </lineage>
</organism>
<protein>
    <submittedName>
        <fullName evidence="2">Uncharacterized protein</fullName>
    </submittedName>
</protein>
<dbReference type="InterPro" id="IPR011990">
    <property type="entry name" value="TPR-like_helical_dom_sf"/>
</dbReference>
<proteinExistence type="predicted"/>
<keyword evidence="3" id="KW-1185">Reference proteome</keyword>
<dbReference type="Proteomes" id="UP001642484">
    <property type="component" value="Unassembled WGS sequence"/>
</dbReference>
<dbReference type="Gene3D" id="1.25.40.10">
    <property type="entry name" value="Tetratricopeptide repeat domain"/>
    <property type="match status" value="3"/>
</dbReference>
<sequence>METAWIKGLTLCSQAITEYGYRGQWQQAVNLLAVAQEEGIPVDLPLYRKLINSCRENRQWKSCMQVLRFLAHSQERGLRADAVLYGATMASASDLMPEMPWNRKTAARWPKALQVLDGMRQDNAQRDAASWRIASSACGQGKQWKAAALLLSEMRWATCDVGAEAYTGAMLAALNSEWPAVLSLFRDLRRRPKVKLNTAVLNAAMLATDEAGQPERAIRLLQAVQSSGAAEPNVLSITMAMMSTTGIQSIQDGWSRATRIFAQARSRAIQLNRVAYTALTGREQQEVRASQPACARKSCPCRNCAKVFKNMLDDGSWHKQPSRILELPGWPMTCVHTTKQCES</sequence>
<gene>
    <name evidence="2" type="ORF">CCMP2556_LOCUS48107</name>
</gene>
<evidence type="ECO:0000313" key="3">
    <source>
        <dbReference type="Proteomes" id="UP001642484"/>
    </source>
</evidence>
<comment type="caution">
    <text evidence="2">The sequence shown here is derived from an EMBL/GenBank/DDBJ whole genome shotgun (WGS) entry which is preliminary data.</text>
</comment>
<keyword evidence="1" id="KW-0677">Repeat</keyword>
<evidence type="ECO:0000256" key="1">
    <source>
        <dbReference type="ARBA" id="ARBA00022737"/>
    </source>
</evidence>
<evidence type="ECO:0000313" key="2">
    <source>
        <dbReference type="EMBL" id="CAK9102198.1"/>
    </source>
</evidence>
<reference evidence="2 3" key="1">
    <citation type="submission" date="2024-02" db="EMBL/GenBank/DDBJ databases">
        <authorList>
            <person name="Chen Y."/>
            <person name="Shah S."/>
            <person name="Dougan E. K."/>
            <person name="Thang M."/>
            <person name="Chan C."/>
        </authorList>
    </citation>
    <scope>NUCLEOTIDE SEQUENCE [LARGE SCALE GENOMIC DNA]</scope>
</reference>
<dbReference type="PANTHER" id="PTHR47447">
    <property type="entry name" value="OS03G0856100 PROTEIN"/>
    <property type="match status" value="1"/>
</dbReference>
<accession>A0ABP0RNI8</accession>
<dbReference type="EMBL" id="CAXAMN010026317">
    <property type="protein sequence ID" value="CAK9102198.1"/>
    <property type="molecule type" value="Genomic_DNA"/>
</dbReference>